<proteinExistence type="predicted"/>
<accession>A0ABY4QYD5</accession>
<dbReference type="PANTHER" id="PTHR43657">
    <property type="entry name" value="TRYPTOPHAN RNA-BINDING ATTENUATOR PROTEIN-LIKE PROTEIN"/>
    <property type="match status" value="1"/>
</dbReference>
<evidence type="ECO:0000313" key="1">
    <source>
        <dbReference type="EMBL" id="UQX88318.1"/>
    </source>
</evidence>
<dbReference type="InterPro" id="IPR036983">
    <property type="entry name" value="AIM24_sf"/>
</dbReference>
<dbReference type="SUPFAM" id="SSF51219">
    <property type="entry name" value="TRAP-like"/>
    <property type="match status" value="1"/>
</dbReference>
<protein>
    <submittedName>
        <fullName evidence="1">TIGR00266 family protein</fullName>
    </submittedName>
</protein>
<evidence type="ECO:0000313" key="2">
    <source>
        <dbReference type="Proteomes" id="UP001056336"/>
    </source>
</evidence>
<dbReference type="RefSeq" id="WP_249771694.1">
    <property type="nucleotide sequence ID" value="NZ_CP097332.1"/>
</dbReference>
<dbReference type="EMBL" id="CP097332">
    <property type="protein sequence ID" value="UQX88318.1"/>
    <property type="molecule type" value="Genomic_DNA"/>
</dbReference>
<dbReference type="Proteomes" id="UP001056336">
    <property type="component" value="Chromosome"/>
</dbReference>
<reference evidence="1" key="2">
    <citation type="submission" date="2022-05" db="EMBL/GenBank/DDBJ databases">
        <authorList>
            <person name="Kim J.-S."/>
            <person name="Lee K."/>
            <person name="Suh M."/>
            <person name="Eom M."/>
            <person name="Kim J.-S."/>
            <person name="Kim D.-S."/>
            <person name="Ko S.-H."/>
            <person name="Shin Y."/>
            <person name="Lee J.-S."/>
        </authorList>
    </citation>
    <scope>NUCLEOTIDE SEQUENCE</scope>
    <source>
        <strain evidence="1">N237</strain>
    </source>
</reference>
<dbReference type="NCBIfam" id="TIGR00266">
    <property type="entry name" value="TIGR00266 family protein"/>
    <property type="match status" value="1"/>
</dbReference>
<dbReference type="Gene3D" id="3.60.160.10">
    <property type="entry name" value="Mitochondrial biogenesis AIM24"/>
    <property type="match status" value="1"/>
</dbReference>
<sequence>MQVQLRHNPSFTVARCVLAPGEPLRVEGGAMIAHSGGMQLQAKAEGGILKGLKRAALGGGSFFITTYTAPDQGGWVDVAGVLPGDVTYIPISPDRPFYITRGSWIANSYGVEIDTQWGGMANMFGGEGGFGFRATGDGLAVVNVYGAIDYLDLQPGEVVTVDTGHVVAYDLHIQFRMRRAVEGKTFQSMKSGEGYVFDFVGPGRVLLQTRNPNAFAEWAASVAPGNNPREGLGGAAGLGGLLGR</sequence>
<keyword evidence="2" id="KW-1185">Reference proteome</keyword>
<dbReference type="InterPro" id="IPR002838">
    <property type="entry name" value="AIM24"/>
</dbReference>
<dbReference type="PANTHER" id="PTHR43657:SF1">
    <property type="entry name" value="ALTERED INHERITANCE OF MITOCHONDRIA PROTEIN 24, MITOCHONDRIAL"/>
    <property type="match status" value="1"/>
</dbReference>
<organism evidence="1 2">
    <name type="scientific">Jatrophihabitans telluris</name>
    <dbReference type="NCBI Taxonomy" id="2038343"/>
    <lineage>
        <taxon>Bacteria</taxon>
        <taxon>Bacillati</taxon>
        <taxon>Actinomycetota</taxon>
        <taxon>Actinomycetes</taxon>
        <taxon>Jatrophihabitantales</taxon>
        <taxon>Jatrophihabitantaceae</taxon>
        <taxon>Jatrophihabitans</taxon>
    </lineage>
</organism>
<name>A0ABY4QYD5_9ACTN</name>
<dbReference type="InterPro" id="IPR016031">
    <property type="entry name" value="Trp_RNA-bd_attenuator-like_dom"/>
</dbReference>
<gene>
    <name evidence="1" type="ORF">M6D93_18845</name>
</gene>
<dbReference type="Pfam" id="PF01987">
    <property type="entry name" value="AIM24"/>
    <property type="match status" value="1"/>
</dbReference>
<reference evidence="1" key="1">
    <citation type="journal article" date="2018" name="Int. J. Syst. Evol. Microbiol.">
        <title>Jatrophihabitans telluris sp. nov., isolated from sediment soil of lava forest wetlands and the emended description of the genus Jatrophihabitans.</title>
        <authorList>
            <person name="Lee K.C."/>
            <person name="Suh M.K."/>
            <person name="Eom M.K."/>
            <person name="Kim K.K."/>
            <person name="Kim J.S."/>
            <person name="Kim D.S."/>
            <person name="Ko S.H."/>
            <person name="Shin Y.K."/>
            <person name="Lee J.S."/>
        </authorList>
    </citation>
    <scope>NUCLEOTIDE SEQUENCE</scope>
    <source>
        <strain evidence="1">N237</strain>
    </source>
</reference>